<organism evidence="1 2">
    <name type="scientific">Caerostris darwini</name>
    <dbReference type="NCBI Taxonomy" id="1538125"/>
    <lineage>
        <taxon>Eukaryota</taxon>
        <taxon>Metazoa</taxon>
        <taxon>Ecdysozoa</taxon>
        <taxon>Arthropoda</taxon>
        <taxon>Chelicerata</taxon>
        <taxon>Arachnida</taxon>
        <taxon>Araneae</taxon>
        <taxon>Araneomorphae</taxon>
        <taxon>Entelegynae</taxon>
        <taxon>Araneoidea</taxon>
        <taxon>Araneidae</taxon>
        <taxon>Caerostris</taxon>
    </lineage>
</organism>
<dbReference type="Proteomes" id="UP001054837">
    <property type="component" value="Unassembled WGS sequence"/>
</dbReference>
<keyword evidence="2" id="KW-1185">Reference proteome</keyword>
<name>A0AAV4X2U7_9ARAC</name>
<dbReference type="EMBL" id="BPLQ01015536">
    <property type="protein sequence ID" value="GIY88898.1"/>
    <property type="molecule type" value="Genomic_DNA"/>
</dbReference>
<evidence type="ECO:0000313" key="1">
    <source>
        <dbReference type="EMBL" id="GIY88898.1"/>
    </source>
</evidence>
<gene>
    <name evidence="1" type="ORF">CDAR_108131</name>
</gene>
<dbReference type="AlphaFoldDB" id="A0AAV4X2U7"/>
<comment type="caution">
    <text evidence="1">The sequence shown here is derived from an EMBL/GenBank/DDBJ whole genome shotgun (WGS) entry which is preliminary data.</text>
</comment>
<evidence type="ECO:0000313" key="2">
    <source>
        <dbReference type="Proteomes" id="UP001054837"/>
    </source>
</evidence>
<proteinExistence type="predicted"/>
<sequence length="112" mass="12722">MGKHHRRGYISELSRISLRTNVSTNLRVHWQINYISHTSGAEGILRCLMPLSFAVYEASPKGNDHSRRQLASLLLLLANFGESHKNDRNCPPKKKSQRMIGIKYHGLPEKGT</sequence>
<reference evidence="1 2" key="1">
    <citation type="submission" date="2021-06" db="EMBL/GenBank/DDBJ databases">
        <title>Caerostris darwini draft genome.</title>
        <authorList>
            <person name="Kono N."/>
            <person name="Arakawa K."/>
        </authorList>
    </citation>
    <scope>NUCLEOTIDE SEQUENCE [LARGE SCALE GENOMIC DNA]</scope>
</reference>
<protein>
    <submittedName>
        <fullName evidence="1">Uncharacterized protein</fullName>
    </submittedName>
</protein>
<accession>A0AAV4X2U7</accession>